<feature type="region of interest" description="Disordered" evidence="1">
    <location>
        <begin position="303"/>
        <end position="324"/>
    </location>
</feature>
<gene>
    <name evidence="3" type="ORF">COCSUDRAFT_67358</name>
</gene>
<evidence type="ECO:0000259" key="2">
    <source>
        <dbReference type="PROSITE" id="PS50969"/>
    </source>
</evidence>
<dbReference type="OrthoDB" id="277011at2759"/>
<dbReference type="AlphaFoldDB" id="I0YPV5"/>
<feature type="region of interest" description="Disordered" evidence="1">
    <location>
        <begin position="655"/>
        <end position="676"/>
    </location>
</feature>
<evidence type="ECO:0000313" key="3">
    <source>
        <dbReference type="EMBL" id="EIE20424.1"/>
    </source>
</evidence>
<dbReference type="GeneID" id="17038601"/>
<dbReference type="NCBIfam" id="TIGR02251">
    <property type="entry name" value="HIF-SF_euk"/>
    <property type="match status" value="1"/>
</dbReference>
<feature type="compositionally biased region" description="Pro residues" evidence="1">
    <location>
        <begin position="482"/>
        <end position="494"/>
    </location>
</feature>
<feature type="domain" description="FCP1 homology" evidence="2">
    <location>
        <begin position="101"/>
        <end position="268"/>
    </location>
</feature>
<dbReference type="KEGG" id="csl:COCSUDRAFT_67358"/>
<dbReference type="InterPro" id="IPR023214">
    <property type="entry name" value="HAD_sf"/>
</dbReference>
<name>I0YPV5_COCSC</name>
<dbReference type="Gene3D" id="3.40.50.1000">
    <property type="entry name" value="HAD superfamily/HAD-like"/>
    <property type="match status" value="1"/>
</dbReference>
<proteinExistence type="predicted"/>
<protein>
    <recommendedName>
        <fullName evidence="2">FCP1 homology domain-containing protein</fullName>
    </recommendedName>
</protein>
<dbReference type="STRING" id="574566.I0YPV5"/>
<feature type="compositionally biased region" description="Low complexity" evidence="1">
    <location>
        <begin position="33"/>
        <end position="47"/>
    </location>
</feature>
<dbReference type="PANTHER" id="PTHR12210">
    <property type="entry name" value="DULLARD PROTEIN PHOSPHATASE"/>
    <property type="match status" value="1"/>
</dbReference>
<dbReference type="InterPro" id="IPR004274">
    <property type="entry name" value="FCP1_dom"/>
</dbReference>
<dbReference type="InterPro" id="IPR011948">
    <property type="entry name" value="Dullard_phosphatase"/>
</dbReference>
<accession>I0YPV5</accession>
<sequence>MHGLSDQSEDEGTLGSLDSEGRAAKRARRELVSSSESSGSESVILAPLPIPPTPEEAAAASREQAEEAAEYLNFLSSLPHISKVARRSRGPLLPPPRPGRDGRVRKTLVLDLDHTLIRSTLFNPHKPAKDSREVFVTGDGARTAFERRPHLTHFLESVSTLFEIVVFTAGSQSYAGPLLDILDPERRLFEHRLFRDSCLRVPSHSQPGLAFLMKNMSALGRDLAHTVIVDNTPTVFGYQLDNGIPIASWYEDAADCELLHLLPFLAKLAAAPDVRPLVAQRFPLHRMVHSAMSKFPVAFPCAQPAPGPEARRPPLPPQPPADTASLGLLADACMGLACDEDLGNSPFEALDDDDDDISAAQPQDQAVELPGIADEDLAPVERMAAEADAALSAMAAGPAAPVTGQPDLVPVGCAAAHLEPESPSASELAAEALPAGGDAESMWAAEAIAEADMLSHLECVGSPVEAVAQLSLPMFPEAVTPPETPVRGNPPPAPFTDVQSASGESAGDSAEAASGQQQLAQLASLVRRSSSEGMPGQRQVISGFETDLAGALQQRLCRLDAVNDACGSSRQDSGRLREAASAPPTLDLTDYLLDQGPRLQSNGLKTAGRLPGQLHRLPMGRAGSASASLDLDALEELFAPSSLIGSILSASSADSTEGGGSLCGPKEVQSPQIACA</sequence>
<dbReference type="RefSeq" id="XP_005644968.1">
    <property type="nucleotide sequence ID" value="XM_005644911.1"/>
</dbReference>
<dbReference type="SMART" id="SM00577">
    <property type="entry name" value="CPDc"/>
    <property type="match status" value="1"/>
</dbReference>
<dbReference type="EMBL" id="AGSI01000015">
    <property type="protein sequence ID" value="EIE20424.1"/>
    <property type="molecule type" value="Genomic_DNA"/>
</dbReference>
<feature type="compositionally biased region" description="Low complexity" evidence="1">
    <location>
        <begin position="499"/>
        <end position="517"/>
    </location>
</feature>
<reference evidence="3 4" key="1">
    <citation type="journal article" date="2012" name="Genome Biol.">
        <title>The genome of the polar eukaryotic microalga coccomyxa subellipsoidea reveals traits of cold adaptation.</title>
        <authorList>
            <person name="Blanc G."/>
            <person name="Agarkova I."/>
            <person name="Grimwood J."/>
            <person name="Kuo A."/>
            <person name="Brueggeman A."/>
            <person name="Dunigan D."/>
            <person name="Gurnon J."/>
            <person name="Ladunga I."/>
            <person name="Lindquist E."/>
            <person name="Lucas S."/>
            <person name="Pangilinan J."/>
            <person name="Proschold T."/>
            <person name="Salamov A."/>
            <person name="Schmutz J."/>
            <person name="Weeks D."/>
            <person name="Yamada T."/>
            <person name="Claverie J.M."/>
            <person name="Grigoriev I."/>
            <person name="Van Etten J."/>
            <person name="Lomsadze A."/>
            <person name="Borodovsky M."/>
        </authorList>
    </citation>
    <scope>NUCLEOTIDE SEQUENCE [LARGE SCALE GENOMIC DNA]</scope>
    <source>
        <strain evidence="3 4">C-169</strain>
    </source>
</reference>
<dbReference type="PROSITE" id="PS50969">
    <property type="entry name" value="FCP1"/>
    <property type="match status" value="1"/>
</dbReference>
<dbReference type="Proteomes" id="UP000007264">
    <property type="component" value="Unassembled WGS sequence"/>
</dbReference>
<feature type="compositionally biased region" description="Pro residues" evidence="1">
    <location>
        <begin position="303"/>
        <end position="320"/>
    </location>
</feature>
<feature type="region of interest" description="Disordered" evidence="1">
    <location>
        <begin position="478"/>
        <end position="517"/>
    </location>
</feature>
<dbReference type="eggNOG" id="KOG1605">
    <property type="taxonomic scope" value="Eukaryota"/>
</dbReference>
<dbReference type="SUPFAM" id="SSF56784">
    <property type="entry name" value="HAD-like"/>
    <property type="match status" value="1"/>
</dbReference>
<keyword evidence="4" id="KW-1185">Reference proteome</keyword>
<organism evidence="3 4">
    <name type="scientific">Coccomyxa subellipsoidea (strain C-169)</name>
    <name type="common">Green microalga</name>
    <dbReference type="NCBI Taxonomy" id="574566"/>
    <lineage>
        <taxon>Eukaryota</taxon>
        <taxon>Viridiplantae</taxon>
        <taxon>Chlorophyta</taxon>
        <taxon>core chlorophytes</taxon>
        <taxon>Trebouxiophyceae</taxon>
        <taxon>Trebouxiophyceae incertae sedis</taxon>
        <taxon>Coccomyxaceae</taxon>
        <taxon>Coccomyxa</taxon>
        <taxon>Coccomyxa subellipsoidea</taxon>
    </lineage>
</organism>
<comment type="caution">
    <text evidence="3">The sequence shown here is derived from an EMBL/GenBank/DDBJ whole genome shotgun (WGS) entry which is preliminary data.</text>
</comment>
<dbReference type="GO" id="GO:0016791">
    <property type="term" value="F:phosphatase activity"/>
    <property type="evidence" value="ECO:0007669"/>
    <property type="project" value="InterPro"/>
</dbReference>
<dbReference type="InterPro" id="IPR050365">
    <property type="entry name" value="TIM50"/>
</dbReference>
<dbReference type="InterPro" id="IPR036412">
    <property type="entry name" value="HAD-like_sf"/>
</dbReference>
<dbReference type="CDD" id="cd07521">
    <property type="entry name" value="HAD_FCP1-like"/>
    <property type="match status" value="1"/>
</dbReference>
<feature type="region of interest" description="Disordered" evidence="1">
    <location>
        <begin position="1"/>
        <end position="63"/>
    </location>
</feature>
<evidence type="ECO:0000313" key="4">
    <source>
        <dbReference type="Proteomes" id="UP000007264"/>
    </source>
</evidence>
<evidence type="ECO:0000256" key="1">
    <source>
        <dbReference type="SAM" id="MobiDB-lite"/>
    </source>
</evidence>
<dbReference type="Pfam" id="PF03031">
    <property type="entry name" value="NIF"/>
    <property type="match status" value="1"/>
</dbReference>